<dbReference type="Pfam" id="PF00072">
    <property type="entry name" value="Response_reg"/>
    <property type="match status" value="1"/>
</dbReference>
<comment type="caution">
    <text evidence="1">The sequence shown here is derived from an EMBL/GenBank/DDBJ whole genome shotgun (WGS) entry which is preliminary data.</text>
</comment>
<evidence type="ECO:0000313" key="1">
    <source>
        <dbReference type="EMBL" id="PPD57555.1"/>
    </source>
</evidence>
<dbReference type="InterPro" id="IPR001789">
    <property type="entry name" value="Sig_transdc_resp-reg_receiver"/>
</dbReference>
<reference evidence="1 2" key="1">
    <citation type="journal article" date="2017" name="ISME J.">
        <title>Grape pomace compost harbors organohalide-respiring Dehalogenimonas species with novel reductive dehalogenase genes.</title>
        <authorList>
            <person name="Yang Y."/>
            <person name="Higgins S.A."/>
            <person name="Yan J."/>
            <person name="Simsir B."/>
            <person name="Chourey K."/>
            <person name="Iyer R."/>
            <person name="Hettich R.L."/>
            <person name="Baldwin B."/>
            <person name="Ogles D.M."/>
            <person name="Loffler F.E."/>
        </authorList>
    </citation>
    <scope>NUCLEOTIDE SEQUENCE [LARGE SCALE GENOMIC DNA]</scope>
    <source>
        <strain evidence="1 2">GP</strain>
    </source>
</reference>
<dbReference type="OrthoDB" id="9793549at2"/>
<sequence>MDADVLKPVDILLVEDNPGDARLTREALKDSKIRNNLWVVEDGVEAMDFVRRTGKHTEAPRPDLILLDLNLPRKSGREVLAEIKADEDLKSIPVVVLTISKADEDICRAYKLHANCYVTKPLDFNQFLTITKSIEDFWLTIVRLPPKTGC</sequence>
<keyword evidence="2" id="KW-1185">Reference proteome</keyword>
<dbReference type="PANTHER" id="PTHR44520:SF2">
    <property type="entry name" value="RESPONSE REGULATOR RCP1"/>
    <property type="match status" value="1"/>
</dbReference>
<dbReference type="PROSITE" id="PS50110">
    <property type="entry name" value="RESPONSE_REGULATORY"/>
    <property type="match status" value="1"/>
</dbReference>
<gene>
    <name evidence="1" type="ORF">JP09_007345</name>
</gene>
<evidence type="ECO:0000313" key="2">
    <source>
        <dbReference type="Proteomes" id="UP000235653"/>
    </source>
</evidence>
<dbReference type="SMART" id="SM00448">
    <property type="entry name" value="REC"/>
    <property type="match status" value="1"/>
</dbReference>
<name>A0A2P5P5I4_9CHLR</name>
<dbReference type="InterPro" id="IPR052893">
    <property type="entry name" value="TCS_response_regulator"/>
</dbReference>
<dbReference type="RefSeq" id="WP_102330567.1">
    <property type="nucleotide sequence ID" value="NZ_CP058566.2"/>
</dbReference>
<dbReference type="AlphaFoldDB" id="A0A2P5P5I4"/>
<protein>
    <submittedName>
        <fullName evidence="1">Response regulator</fullName>
    </submittedName>
</protein>
<dbReference type="EMBL" id="JQAN02000011">
    <property type="protein sequence ID" value="PPD57555.1"/>
    <property type="molecule type" value="Genomic_DNA"/>
</dbReference>
<dbReference type="SUPFAM" id="SSF52172">
    <property type="entry name" value="CheY-like"/>
    <property type="match status" value="1"/>
</dbReference>
<accession>A0A2P5P5I4</accession>
<dbReference type="PANTHER" id="PTHR44520">
    <property type="entry name" value="RESPONSE REGULATOR RCP1-RELATED"/>
    <property type="match status" value="1"/>
</dbReference>
<organism evidence="1 2">
    <name type="scientific">Dehalogenimonas etheniformans</name>
    <dbReference type="NCBI Taxonomy" id="1536648"/>
    <lineage>
        <taxon>Bacteria</taxon>
        <taxon>Bacillati</taxon>
        <taxon>Chloroflexota</taxon>
        <taxon>Dehalococcoidia</taxon>
        <taxon>Dehalococcoidales</taxon>
        <taxon>Dehalococcoidaceae</taxon>
        <taxon>Dehalogenimonas</taxon>
    </lineage>
</organism>
<dbReference type="Proteomes" id="UP000235653">
    <property type="component" value="Unassembled WGS sequence"/>
</dbReference>
<dbReference type="InterPro" id="IPR011006">
    <property type="entry name" value="CheY-like_superfamily"/>
</dbReference>
<proteinExistence type="predicted"/>
<dbReference type="GO" id="GO:0000160">
    <property type="term" value="P:phosphorelay signal transduction system"/>
    <property type="evidence" value="ECO:0007669"/>
    <property type="project" value="InterPro"/>
</dbReference>
<dbReference type="CDD" id="cd17557">
    <property type="entry name" value="REC_Rcp-like"/>
    <property type="match status" value="1"/>
</dbReference>
<dbReference type="Gene3D" id="3.40.50.2300">
    <property type="match status" value="1"/>
</dbReference>